<dbReference type="PROSITE" id="PS51257">
    <property type="entry name" value="PROKAR_LIPOPROTEIN"/>
    <property type="match status" value="1"/>
</dbReference>
<dbReference type="Pfam" id="PF10988">
    <property type="entry name" value="DUF2807"/>
    <property type="match status" value="1"/>
</dbReference>
<dbReference type="AlphaFoldDB" id="A0A081D8I1"/>
<name>A0A081D8I1_NONUL</name>
<dbReference type="Gene3D" id="2.160.20.120">
    <property type="match status" value="1"/>
</dbReference>
<evidence type="ECO:0000259" key="1">
    <source>
        <dbReference type="Pfam" id="PF10988"/>
    </source>
</evidence>
<feature type="domain" description="Putative auto-transporter adhesin head GIN" evidence="1">
    <location>
        <begin position="44"/>
        <end position="232"/>
    </location>
</feature>
<proteinExistence type="predicted"/>
<comment type="caution">
    <text evidence="2">The sequence shown here is derived from an EMBL/GenBank/DDBJ whole genome shotgun (WGS) entry which is preliminary data.</text>
</comment>
<evidence type="ECO:0000313" key="3">
    <source>
        <dbReference type="Proteomes" id="UP000028980"/>
    </source>
</evidence>
<organism evidence="2 3">
    <name type="scientific">Nonlabens ulvanivorans</name>
    <name type="common">Persicivirga ulvanivorans</name>
    <dbReference type="NCBI Taxonomy" id="906888"/>
    <lineage>
        <taxon>Bacteria</taxon>
        <taxon>Pseudomonadati</taxon>
        <taxon>Bacteroidota</taxon>
        <taxon>Flavobacteriia</taxon>
        <taxon>Flavobacteriales</taxon>
        <taxon>Flavobacteriaceae</taxon>
        <taxon>Nonlabens</taxon>
    </lineage>
</organism>
<sequence length="264" mass="29628">MRTFFKISIVFLLVFISSCDSENGLNCTQAAGDLVRQELSVESFERVLVYERTRLLVQQGPEYKVIVETGENLLNDIDIKVQDNQLIIVNNNGCNLVRNYGITTVTVIAPNLTEIRSSTGEDTRSIGTLNYSRLTLYSEDAQEEDLYHTTGNFYLDLDVDSFRIVTNNLSNFYLNGEVNNASLEWYSGDGQLFASDLEIQNAQVYHRGTHNWQIDVKQNIAGSIVGYGDVILESAPVSVNVQETWQGRLIIKINYCSTIGNSAL</sequence>
<evidence type="ECO:0000313" key="2">
    <source>
        <dbReference type="EMBL" id="GAK75227.1"/>
    </source>
</evidence>
<gene>
    <name evidence="2" type="ORF">JCM19296_805</name>
</gene>
<dbReference type="Proteomes" id="UP000028980">
    <property type="component" value="Unassembled WGS sequence"/>
</dbReference>
<reference evidence="2 3" key="1">
    <citation type="journal article" date="2014" name="Genome Announc.">
        <title>Draft Genome Sequences of Marine Flavobacterium Nonlabens Strains NR17, NR24, NR27, NR32, NR33, and Ara13.</title>
        <authorList>
            <person name="Nakanishi M."/>
            <person name="Meirelles P."/>
            <person name="Suzuki R."/>
            <person name="Takatani N."/>
            <person name="Mino S."/>
            <person name="Suda W."/>
            <person name="Oshima K."/>
            <person name="Hattori M."/>
            <person name="Ohkuma M."/>
            <person name="Hosokawa M."/>
            <person name="Miyashita K."/>
            <person name="Thompson F.L."/>
            <person name="Niwa A."/>
            <person name="Sawabe T."/>
            <person name="Sawabe T."/>
        </authorList>
    </citation>
    <scope>NUCLEOTIDE SEQUENCE [LARGE SCALE GENOMIC DNA]</scope>
    <source>
        <strain evidence="3">JCM19296</strain>
    </source>
</reference>
<dbReference type="InterPro" id="IPR021255">
    <property type="entry name" value="DUF2807"/>
</dbReference>
<accession>A0A081D8I1</accession>
<protein>
    <recommendedName>
        <fullName evidence="1">Putative auto-transporter adhesin head GIN domain-containing protein</fullName>
    </recommendedName>
</protein>
<dbReference type="EMBL" id="BBLG01000001">
    <property type="protein sequence ID" value="GAK75227.1"/>
    <property type="molecule type" value="Genomic_DNA"/>
</dbReference>